<dbReference type="InterPro" id="IPR016873">
    <property type="entry name" value="Caps_polysacc_synth_BcbE_prd"/>
</dbReference>
<dbReference type="SUPFAM" id="SSF53448">
    <property type="entry name" value="Nucleotide-diphospho-sugar transferases"/>
    <property type="match status" value="1"/>
</dbReference>
<sequence>MRYLGRNNLSRTIVITMAGLGSRFRKAGYEVPKYEIEAHGRLLFDWSLLSLKNFFKDSRVVYVCLKENNSSDFLIKKSEALGLNDIRIVEIDKLTDGQATSAILSSEHWLPNSELLIYNIDTYVEPDVLTPQSIRKNSDGWVPCFRANGDHWSFLLPDQQGWAEKLVEKKRISDYATIGLYWFKSGEDYIAAYNRYFSHADNLVQGERYIAPLYNTLIENRMKVSFSDIPINKVHALGTPDELNAFLADFKPEWDPAYSLKNNDDELRIDPTVKK</sequence>
<dbReference type="PIRSF" id="PIRSF028162">
    <property type="entry name" value="BcbE_prd"/>
    <property type="match status" value="1"/>
</dbReference>
<keyword evidence="2" id="KW-1185">Reference proteome</keyword>
<dbReference type="InterPro" id="IPR029044">
    <property type="entry name" value="Nucleotide-diphossugar_trans"/>
</dbReference>
<name>A0A1U9MG37_9HYPH</name>
<dbReference type="Proteomes" id="UP000189632">
    <property type="component" value="Chromosome"/>
</dbReference>
<proteinExistence type="predicted"/>
<dbReference type="Gene3D" id="3.90.550.10">
    <property type="entry name" value="Spore Coat Polysaccharide Biosynthesis Protein SpsA, Chain A"/>
    <property type="match status" value="1"/>
</dbReference>
<gene>
    <name evidence="1" type="ORF">BBC0122_006870</name>
</gene>
<accession>A0A1U9MG37</accession>
<evidence type="ECO:0000313" key="1">
    <source>
        <dbReference type="EMBL" id="AQT46816.1"/>
    </source>
</evidence>
<dbReference type="EMBL" id="CP015625">
    <property type="protein sequence ID" value="AQT46816.1"/>
    <property type="molecule type" value="Genomic_DNA"/>
</dbReference>
<organism evidence="1 2">
    <name type="scientific">Bartonella choladocola</name>
    <dbReference type="NCBI Taxonomy" id="2750995"/>
    <lineage>
        <taxon>Bacteria</taxon>
        <taxon>Pseudomonadati</taxon>
        <taxon>Pseudomonadota</taxon>
        <taxon>Alphaproteobacteria</taxon>
        <taxon>Hyphomicrobiales</taxon>
        <taxon>Bartonellaceae</taxon>
        <taxon>Bartonella</taxon>
    </lineage>
</organism>
<dbReference type="CDD" id="cd04183">
    <property type="entry name" value="GT2_BcE_like"/>
    <property type="match status" value="1"/>
</dbReference>
<protein>
    <submittedName>
        <fullName evidence="1">dTDP-glucose pyrophosphorylase</fullName>
    </submittedName>
</protein>
<dbReference type="AlphaFoldDB" id="A0A1U9MG37"/>
<dbReference type="KEGG" id="bapi:BBC0122_006870"/>
<evidence type="ECO:0000313" key="2">
    <source>
        <dbReference type="Proteomes" id="UP000189632"/>
    </source>
</evidence>
<reference evidence="1 2" key="1">
    <citation type="submission" date="2016-11" db="EMBL/GenBank/DDBJ databases">
        <title>Comparative genomics of Bartonella apis.</title>
        <authorList>
            <person name="Engel P."/>
        </authorList>
    </citation>
    <scope>NUCLEOTIDE SEQUENCE [LARGE SCALE GENOMIC DNA]</scope>
    <source>
        <strain evidence="1 2">BBC0122</strain>
    </source>
</reference>